<feature type="signal peptide" evidence="1">
    <location>
        <begin position="1"/>
        <end position="30"/>
    </location>
</feature>
<dbReference type="AlphaFoldDB" id="A0A6J4S3V0"/>
<dbReference type="PROSITE" id="PS51257">
    <property type="entry name" value="PROKAR_LIPOPROTEIN"/>
    <property type="match status" value="1"/>
</dbReference>
<reference evidence="2" key="1">
    <citation type="submission" date="2020-02" db="EMBL/GenBank/DDBJ databases">
        <authorList>
            <person name="Meier V. D."/>
        </authorList>
    </citation>
    <scope>NUCLEOTIDE SEQUENCE</scope>
    <source>
        <strain evidence="2">AVDCRST_MAG69</strain>
    </source>
</reference>
<dbReference type="Gene3D" id="2.130.10.10">
    <property type="entry name" value="YVTN repeat-like/Quinoprotein amine dehydrogenase"/>
    <property type="match status" value="2"/>
</dbReference>
<organism evidence="2">
    <name type="scientific">uncultured Solirubrobacteraceae bacterium</name>
    <dbReference type="NCBI Taxonomy" id="1162706"/>
    <lineage>
        <taxon>Bacteria</taxon>
        <taxon>Bacillati</taxon>
        <taxon>Actinomycetota</taxon>
        <taxon>Thermoleophilia</taxon>
        <taxon>Solirubrobacterales</taxon>
        <taxon>Solirubrobacteraceae</taxon>
        <taxon>environmental samples</taxon>
    </lineage>
</organism>
<dbReference type="CDD" id="cd15482">
    <property type="entry name" value="Sialidase_non-viral"/>
    <property type="match status" value="1"/>
</dbReference>
<proteinExistence type="predicted"/>
<gene>
    <name evidence="2" type="ORF">AVDCRST_MAG69-1041</name>
</gene>
<dbReference type="SUPFAM" id="SSF110296">
    <property type="entry name" value="Oligoxyloglucan reducing end-specific cellobiohydrolase"/>
    <property type="match status" value="1"/>
</dbReference>
<protein>
    <submittedName>
        <fullName evidence="2">GH74</fullName>
    </submittedName>
</protein>
<dbReference type="NCBIfam" id="NF045728">
    <property type="entry name" value="glycosyl_F510_1955"/>
    <property type="match status" value="1"/>
</dbReference>
<evidence type="ECO:0000313" key="2">
    <source>
        <dbReference type="EMBL" id="CAA9485611.1"/>
    </source>
</evidence>
<dbReference type="InterPro" id="IPR054817">
    <property type="entry name" value="Glycosyl_F510_1955-like"/>
</dbReference>
<feature type="chain" id="PRO_5026910400" evidence="1">
    <location>
        <begin position="31"/>
        <end position="288"/>
    </location>
</feature>
<name>A0A6J4S3V0_9ACTN</name>
<dbReference type="EMBL" id="CADCVP010000117">
    <property type="protein sequence ID" value="CAA9485611.1"/>
    <property type="molecule type" value="Genomic_DNA"/>
</dbReference>
<accession>A0A6J4S3V0</accession>
<keyword evidence="1" id="KW-0732">Signal</keyword>
<evidence type="ECO:0000256" key="1">
    <source>
        <dbReference type="SAM" id="SignalP"/>
    </source>
</evidence>
<dbReference type="InterPro" id="IPR015943">
    <property type="entry name" value="WD40/YVTN_repeat-like_dom_sf"/>
</dbReference>
<sequence length="288" mass="30303">MSQYHRLMRLTFLAALAAAALLAAGCGSEAEDAGVVSTASGVEHVHGLGVDPADESLVIATHSGLFRAADGEQEAERIGNRRQDTMGFTVVGPGRYLGSGHPDLRDDLPPLLGLIRSDDGGRSWDSVALLGEADFHILRSAGRFVYGVNSLDGALLVSGDAGRNWRKEAPPGPLVDLVPHPADPRHLIAAAEDGVHASEDGGARWRPRAKGPTGLLAWPSAKELYVLDGSGVLRRSGDEGRSFEAVGSIDGQPAAFAAHEGDLYVALHSNEIRVSDDGGRTWRTRVAA</sequence>